<gene>
    <name evidence="3" type="ORF">NA56DRAFT_710166</name>
</gene>
<dbReference type="OrthoDB" id="2687452at2759"/>
<name>A0A2J6PMX0_9HELO</name>
<dbReference type="Proteomes" id="UP000235672">
    <property type="component" value="Unassembled WGS sequence"/>
</dbReference>
<evidence type="ECO:0000256" key="1">
    <source>
        <dbReference type="SAM" id="MobiDB-lite"/>
    </source>
</evidence>
<evidence type="ECO:0000313" key="4">
    <source>
        <dbReference type="Proteomes" id="UP000235672"/>
    </source>
</evidence>
<evidence type="ECO:0000259" key="2">
    <source>
        <dbReference type="PROSITE" id="PS00028"/>
    </source>
</evidence>
<feature type="domain" description="C2H2-type" evidence="2">
    <location>
        <begin position="204"/>
        <end position="225"/>
    </location>
</feature>
<keyword evidence="4" id="KW-1185">Reference proteome</keyword>
<sequence length="272" mass="30154">MSSSNIYSNFTTRQIMGYLDHSLASNGNFIQSRGSQKHLSEDAASLTAVLSASPDVNWSSFELWNYDSTPSDEQSTRGSISQEVSSNFWSSSDPIYPSSISLTHSPTDLPMSNWNYNSDFGAWPPQSSFAPQYAQLPNPTPLNMCIEAAPLSYTTYHQSGYPTSSHSSIASPQHDSTSSPPFSNRAPKSGSKAKSAPKPKTHDCPHCELKCARASDLQRHIDGVHLRIRHHCRTEGCGNNHGKGYCRLEKLRKHVRDVHGHFEKTTHFKSLL</sequence>
<feature type="region of interest" description="Disordered" evidence="1">
    <location>
        <begin position="162"/>
        <end position="203"/>
    </location>
</feature>
<organism evidence="3 4">
    <name type="scientific">Hyaloscypha hepaticicola</name>
    <dbReference type="NCBI Taxonomy" id="2082293"/>
    <lineage>
        <taxon>Eukaryota</taxon>
        <taxon>Fungi</taxon>
        <taxon>Dikarya</taxon>
        <taxon>Ascomycota</taxon>
        <taxon>Pezizomycotina</taxon>
        <taxon>Leotiomycetes</taxon>
        <taxon>Helotiales</taxon>
        <taxon>Hyaloscyphaceae</taxon>
        <taxon>Hyaloscypha</taxon>
    </lineage>
</organism>
<dbReference type="InterPro" id="IPR013087">
    <property type="entry name" value="Znf_C2H2_type"/>
</dbReference>
<protein>
    <recommendedName>
        <fullName evidence="2">C2H2-type domain-containing protein</fullName>
    </recommendedName>
</protein>
<dbReference type="EMBL" id="KZ613515">
    <property type="protein sequence ID" value="PMD15226.1"/>
    <property type="molecule type" value="Genomic_DNA"/>
</dbReference>
<dbReference type="Gene3D" id="3.30.160.60">
    <property type="entry name" value="Classic Zinc Finger"/>
    <property type="match status" value="1"/>
</dbReference>
<dbReference type="PROSITE" id="PS00028">
    <property type="entry name" value="ZINC_FINGER_C2H2_1"/>
    <property type="match status" value="1"/>
</dbReference>
<feature type="compositionally biased region" description="Low complexity" evidence="1">
    <location>
        <begin position="186"/>
        <end position="198"/>
    </location>
</feature>
<evidence type="ECO:0000313" key="3">
    <source>
        <dbReference type="EMBL" id="PMD15226.1"/>
    </source>
</evidence>
<proteinExistence type="predicted"/>
<dbReference type="AlphaFoldDB" id="A0A2J6PMX0"/>
<reference evidence="3 4" key="1">
    <citation type="submission" date="2016-05" db="EMBL/GenBank/DDBJ databases">
        <title>A degradative enzymes factory behind the ericoid mycorrhizal symbiosis.</title>
        <authorList>
            <consortium name="DOE Joint Genome Institute"/>
            <person name="Martino E."/>
            <person name="Morin E."/>
            <person name="Grelet G."/>
            <person name="Kuo A."/>
            <person name="Kohler A."/>
            <person name="Daghino S."/>
            <person name="Barry K."/>
            <person name="Choi C."/>
            <person name="Cichocki N."/>
            <person name="Clum A."/>
            <person name="Copeland A."/>
            <person name="Hainaut M."/>
            <person name="Haridas S."/>
            <person name="Labutti K."/>
            <person name="Lindquist E."/>
            <person name="Lipzen A."/>
            <person name="Khouja H.-R."/>
            <person name="Murat C."/>
            <person name="Ohm R."/>
            <person name="Olson A."/>
            <person name="Spatafora J."/>
            <person name="Veneault-Fourrey C."/>
            <person name="Henrissat B."/>
            <person name="Grigoriev I."/>
            <person name="Martin F."/>
            <person name="Perotto S."/>
        </authorList>
    </citation>
    <scope>NUCLEOTIDE SEQUENCE [LARGE SCALE GENOMIC DNA]</scope>
    <source>
        <strain evidence="3 4">UAMH 7357</strain>
    </source>
</reference>
<accession>A0A2J6PMX0</accession>
<dbReference type="SMART" id="SM00355">
    <property type="entry name" value="ZnF_C2H2"/>
    <property type="match status" value="2"/>
</dbReference>
<feature type="compositionally biased region" description="Polar residues" evidence="1">
    <location>
        <begin position="162"/>
        <end position="182"/>
    </location>
</feature>